<organism evidence="3 4">
    <name type="scientific">Natronomicrosphaera hydrolytica</name>
    <dbReference type="NCBI Taxonomy" id="3242702"/>
    <lineage>
        <taxon>Bacteria</taxon>
        <taxon>Pseudomonadati</taxon>
        <taxon>Planctomycetota</taxon>
        <taxon>Phycisphaerae</taxon>
        <taxon>Phycisphaerales</taxon>
        <taxon>Phycisphaeraceae</taxon>
        <taxon>Natronomicrosphaera</taxon>
    </lineage>
</organism>
<dbReference type="RefSeq" id="WP_425346193.1">
    <property type="nucleotide sequence ID" value="NZ_JBGUBD010000007.1"/>
</dbReference>
<comment type="caution">
    <text evidence="3">The sequence shown here is derived from an EMBL/GenBank/DDBJ whole genome shotgun (WGS) entry which is preliminary data.</text>
</comment>
<feature type="region of interest" description="Disordered" evidence="1">
    <location>
        <begin position="83"/>
        <end position="105"/>
    </location>
</feature>
<gene>
    <name evidence="3" type="ORF">ACERK3_13355</name>
</gene>
<reference evidence="3 4" key="1">
    <citation type="submission" date="2024-08" db="EMBL/GenBank/DDBJ databases">
        <title>Whole-genome sequencing of halo(alkali)philic microorganisms from hypersaline lakes.</title>
        <authorList>
            <person name="Sorokin D.Y."/>
            <person name="Merkel A.Y."/>
            <person name="Messina E."/>
            <person name="Yakimov M."/>
        </authorList>
    </citation>
    <scope>NUCLEOTIDE SEQUENCE [LARGE SCALE GENOMIC DNA]</scope>
    <source>
        <strain evidence="3 4">AB-hyl4</strain>
    </source>
</reference>
<dbReference type="EMBL" id="JBGUBD010000007">
    <property type="protein sequence ID" value="MFA9479272.1"/>
    <property type="molecule type" value="Genomic_DNA"/>
</dbReference>
<feature type="compositionally biased region" description="Pro residues" evidence="1">
    <location>
        <begin position="40"/>
        <end position="50"/>
    </location>
</feature>
<evidence type="ECO:0000313" key="3">
    <source>
        <dbReference type="EMBL" id="MFA9479272.1"/>
    </source>
</evidence>
<name>A0ABV4U7L5_9BACT</name>
<protein>
    <submittedName>
        <fullName evidence="3">Uncharacterized protein</fullName>
    </submittedName>
</protein>
<accession>A0ABV4U7L5</accession>
<dbReference type="Proteomes" id="UP001575105">
    <property type="component" value="Unassembled WGS sequence"/>
</dbReference>
<evidence type="ECO:0000256" key="1">
    <source>
        <dbReference type="SAM" id="MobiDB-lite"/>
    </source>
</evidence>
<feature type="region of interest" description="Disordered" evidence="1">
    <location>
        <begin position="32"/>
        <end position="65"/>
    </location>
</feature>
<sequence>MMGTTPLSLLLVAMLAFATPAAHCCAALADEAPDQSDSTPLPPCHPPQPQPADNNTPCNEPGSDCTDACQCSPLLRSACKTNDAPPLTTAPSYPQPSAPTAALLPIGMHPHTLGMLTASPAPDVGSPPTGAPSLLALNCQLTL</sequence>
<keyword evidence="4" id="KW-1185">Reference proteome</keyword>
<evidence type="ECO:0000256" key="2">
    <source>
        <dbReference type="SAM" id="SignalP"/>
    </source>
</evidence>
<feature type="chain" id="PRO_5047026793" evidence="2">
    <location>
        <begin position="19"/>
        <end position="143"/>
    </location>
</feature>
<keyword evidence="2" id="KW-0732">Signal</keyword>
<evidence type="ECO:0000313" key="4">
    <source>
        <dbReference type="Proteomes" id="UP001575105"/>
    </source>
</evidence>
<feature type="signal peptide" evidence="2">
    <location>
        <begin position="1"/>
        <end position="18"/>
    </location>
</feature>
<proteinExistence type="predicted"/>